<comment type="caution">
    <text evidence="1">The sequence shown here is derived from an EMBL/GenBank/DDBJ whole genome shotgun (WGS) entry which is preliminary data.</text>
</comment>
<name>A0AAJ0DDM3_9PEZI</name>
<accession>A0AAJ0DDM3</accession>
<sequence length="323" mass="35521">MVAGSVENPASVNSMFGLCAEWLVLMQAHTSCWTILEVSKQAWDVAPCPLLLASTSLAAVGYIQAWNESFSFNDQLLKARVLEEMNERMLSVETATAESTVSALILLTSFELSRSNRDAVIHLGGLKRIIELKRARQDADSENINFLIEVLDLTHAVMLNTLLLQSFDGNSRSRHGTHKKASSSDFCDDLTTTLRAELDGLCGKFASSAMLVFVRDALDLLTCALACISNVLRTSGLDKERADHFFAQLSRFSQSRCVVQEETNDGTVCLARSIHQTAALLYNLVCNENPPGHPSMESYVDGLLVAMRKGPFWKGLPSLDLLM</sequence>
<proteinExistence type="predicted"/>
<protein>
    <submittedName>
        <fullName evidence="1">Uncharacterized protein</fullName>
    </submittedName>
</protein>
<reference evidence="1" key="1">
    <citation type="submission" date="2023-04" db="EMBL/GenBank/DDBJ databases">
        <title>Black Yeasts Isolated from many extreme environments.</title>
        <authorList>
            <person name="Coleine C."/>
            <person name="Stajich J.E."/>
            <person name="Selbmann L."/>
        </authorList>
    </citation>
    <scope>NUCLEOTIDE SEQUENCE</scope>
    <source>
        <strain evidence="1">CCFEE 5312</strain>
    </source>
</reference>
<evidence type="ECO:0000313" key="2">
    <source>
        <dbReference type="Proteomes" id="UP001271007"/>
    </source>
</evidence>
<dbReference type="AlphaFoldDB" id="A0AAJ0DDM3"/>
<organism evidence="1 2">
    <name type="scientific">Extremus antarcticus</name>
    <dbReference type="NCBI Taxonomy" id="702011"/>
    <lineage>
        <taxon>Eukaryota</taxon>
        <taxon>Fungi</taxon>
        <taxon>Dikarya</taxon>
        <taxon>Ascomycota</taxon>
        <taxon>Pezizomycotina</taxon>
        <taxon>Dothideomycetes</taxon>
        <taxon>Dothideomycetidae</taxon>
        <taxon>Mycosphaerellales</taxon>
        <taxon>Extremaceae</taxon>
        <taxon>Extremus</taxon>
    </lineage>
</organism>
<dbReference type="Pfam" id="PF11951">
    <property type="entry name" value="Fungal_trans_2"/>
    <property type="match status" value="1"/>
</dbReference>
<evidence type="ECO:0000313" key="1">
    <source>
        <dbReference type="EMBL" id="KAK3052070.1"/>
    </source>
</evidence>
<keyword evidence="2" id="KW-1185">Reference proteome</keyword>
<dbReference type="Proteomes" id="UP001271007">
    <property type="component" value="Unassembled WGS sequence"/>
</dbReference>
<dbReference type="InterPro" id="IPR021858">
    <property type="entry name" value="Fun_TF"/>
</dbReference>
<gene>
    <name evidence="1" type="ORF">LTR09_006662</name>
</gene>
<dbReference type="EMBL" id="JAWDJX010000022">
    <property type="protein sequence ID" value="KAK3052070.1"/>
    <property type="molecule type" value="Genomic_DNA"/>
</dbReference>